<keyword evidence="2 3" id="KW-0732">Signal</keyword>
<dbReference type="GO" id="GO:0071281">
    <property type="term" value="P:cellular response to iron ion"/>
    <property type="evidence" value="ECO:0007669"/>
    <property type="project" value="TreeGrafter"/>
</dbReference>
<dbReference type="Pfam" id="PF01497">
    <property type="entry name" value="Peripla_BP_2"/>
    <property type="match status" value="1"/>
</dbReference>
<feature type="signal peptide" evidence="3">
    <location>
        <begin position="1"/>
        <end position="22"/>
    </location>
</feature>
<dbReference type="InterPro" id="IPR050902">
    <property type="entry name" value="ABC_Transporter_SBP"/>
</dbReference>
<dbReference type="PANTHER" id="PTHR30535">
    <property type="entry name" value="VITAMIN B12-BINDING PROTEIN"/>
    <property type="match status" value="1"/>
</dbReference>
<comment type="similarity">
    <text evidence="1">Belongs to the bacterial solute-binding protein 8 family.</text>
</comment>
<sequence>MRNIKVKNLLLGILILFTFLFASCTGANSNKPEEQKKQAVSYPLTITDSYSRQVTIDKKPERIVSVAPNITEIIAALNAKDRLVGRTDYCDYPQDISSVESIGSLMEPNIEKIVSLKPDIVIASSHFKKESLEKLEQLNIKVVILNGAETFDGAYETIDKVGQVIGEKEAAEKIISDMKKKVEEITAKVKDAPKPKVYYVISYGKFGDYTAGKGTFIDEAIKMAGGTNIGEDAEGWAYSLEKIVKNDPDIIICSKYFDTKTGISTTAGYKDLRAVKEGKLLEIDNNMLDRQGPRLAQGLEELAKLIHPELFK</sequence>
<dbReference type="PANTHER" id="PTHR30535:SF34">
    <property type="entry name" value="MOLYBDATE-BINDING PROTEIN MOLA"/>
    <property type="match status" value="1"/>
</dbReference>
<dbReference type="SUPFAM" id="SSF53807">
    <property type="entry name" value="Helical backbone' metal receptor"/>
    <property type="match status" value="1"/>
</dbReference>
<dbReference type="PROSITE" id="PS50983">
    <property type="entry name" value="FE_B12_PBP"/>
    <property type="match status" value="1"/>
</dbReference>
<evidence type="ECO:0000313" key="6">
    <source>
        <dbReference type="Proteomes" id="UP000190105"/>
    </source>
</evidence>
<dbReference type="OrthoDB" id="9816357at2"/>
<reference evidence="6" key="1">
    <citation type="submission" date="2017-02" db="EMBL/GenBank/DDBJ databases">
        <authorList>
            <person name="Varghese N."/>
            <person name="Submissions S."/>
        </authorList>
    </citation>
    <scope>NUCLEOTIDE SEQUENCE [LARGE SCALE GENOMIC DNA]</scope>
    <source>
        <strain evidence="6">USBA 833</strain>
    </source>
</reference>
<evidence type="ECO:0000256" key="1">
    <source>
        <dbReference type="ARBA" id="ARBA00008814"/>
    </source>
</evidence>
<dbReference type="Gene3D" id="3.40.50.1980">
    <property type="entry name" value="Nitrogenase molybdenum iron protein domain"/>
    <property type="match status" value="2"/>
</dbReference>
<dbReference type="PROSITE" id="PS51257">
    <property type="entry name" value="PROKAR_LIPOPROTEIN"/>
    <property type="match status" value="1"/>
</dbReference>
<dbReference type="AlphaFoldDB" id="A0A1T4X0C4"/>
<dbReference type="InterPro" id="IPR054828">
    <property type="entry name" value="Vit_B12_bind_prot"/>
</dbReference>
<proteinExistence type="inferred from homology"/>
<evidence type="ECO:0000256" key="2">
    <source>
        <dbReference type="ARBA" id="ARBA00022729"/>
    </source>
</evidence>
<gene>
    <name evidence="5" type="ORF">SAMN05443428_1059</name>
</gene>
<dbReference type="STRING" id="1147123.SAMN05443428_1059"/>
<protein>
    <submittedName>
        <fullName evidence="5">Iron complex transport system substrate-binding protein</fullName>
    </submittedName>
</protein>
<accession>A0A1T4X0C4</accession>
<feature type="domain" description="Fe/B12 periplasmic-binding" evidence="4">
    <location>
        <begin position="62"/>
        <end position="310"/>
    </location>
</feature>
<feature type="chain" id="PRO_5039114796" evidence="3">
    <location>
        <begin position="23"/>
        <end position="312"/>
    </location>
</feature>
<dbReference type="InterPro" id="IPR002491">
    <property type="entry name" value="ABC_transptr_periplasmic_BD"/>
</dbReference>
<dbReference type="RefSeq" id="WP_078695834.1">
    <property type="nucleotide sequence ID" value="NZ_FUYH01000005.1"/>
</dbReference>
<name>A0A1T4X0C4_9CLOT</name>
<organism evidence="5 6">
    <name type="scientific">Caloramator quimbayensis</name>
    <dbReference type="NCBI Taxonomy" id="1147123"/>
    <lineage>
        <taxon>Bacteria</taxon>
        <taxon>Bacillati</taxon>
        <taxon>Bacillota</taxon>
        <taxon>Clostridia</taxon>
        <taxon>Eubacteriales</taxon>
        <taxon>Clostridiaceae</taxon>
        <taxon>Caloramator</taxon>
    </lineage>
</organism>
<evidence type="ECO:0000313" key="5">
    <source>
        <dbReference type="EMBL" id="SKA82939.1"/>
    </source>
</evidence>
<dbReference type="NCBIfam" id="NF038402">
    <property type="entry name" value="TroA_like"/>
    <property type="match status" value="1"/>
</dbReference>
<dbReference type="CDD" id="cd01143">
    <property type="entry name" value="YvrC"/>
    <property type="match status" value="1"/>
</dbReference>
<keyword evidence="6" id="KW-1185">Reference proteome</keyword>
<evidence type="ECO:0000256" key="3">
    <source>
        <dbReference type="SAM" id="SignalP"/>
    </source>
</evidence>
<evidence type="ECO:0000259" key="4">
    <source>
        <dbReference type="PROSITE" id="PS50983"/>
    </source>
</evidence>
<dbReference type="Proteomes" id="UP000190105">
    <property type="component" value="Unassembled WGS sequence"/>
</dbReference>
<dbReference type="EMBL" id="FUYH01000005">
    <property type="protein sequence ID" value="SKA82939.1"/>
    <property type="molecule type" value="Genomic_DNA"/>
</dbReference>